<dbReference type="InterPro" id="IPR036388">
    <property type="entry name" value="WH-like_DNA-bd_sf"/>
</dbReference>
<evidence type="ECO:0000256" key="3">
    <source>
        <dbReference type="ARBA" id="ARBA00023082"/>
    </source>
</evidence>
<sequence>MDRMEWLHTSEDPGQVIAADDQDSPEELFTAAYREYSGPVRGYLRARGIDDPDAVTHDVFLALYTRLTQGATDEEPGFTGGLAGTKALAFTIAHGRAVDHHRRRARTPYLVPHEAETDPRRAATTPEDSVVADSGALALLGRLADDYREVLLLRIVADLSIDETAAVMGRTPGAVKQLQRRALNELRTHVPTTELSRP</sequence>
<evidence type="ECO:0000259" key="6">
    <source>
        <dbReference type="Pfam" id="PF08281"/>
    </source>
</evidence>
<gene>
    <name evidence="7" type="ORF">SA2016_0614</name>
</gene>
<accession>A0A126ZWN3</accession>
<proteinExistence type="inferred from homology"/>
<dbReference type="InterPro" id="IPR013249">
    <property type="entry name" value="RNA_pol_sigma70_r4_t2"/>
</dbReference>
<protein>
    <submittedName>
        <fullName evidence="7">Putative RNA polymerase sigma (70) factor</fullName>
    </submittedName>
</protein>
<keyword evidence="5" id="KW-0804">Transcription</keyword>
<dbReference type="Proteomes" id="UP000070134">
    <property type="component" value="Chromosome"/>
</dbReference>
<dbReference type="InterPro" id="IPR013324">
    <property type="entry name" value="RNA_pol_sigma_r3/r4-like"/>
</dbReference>
<dbReference type="PANTHER" id="PTHR43133:SF8">
    <property type="entry name" value="RNA POLYMERASE SIGMA FACTOR HI_1459-RELATED"/>
    <property type="match status" value="1"/>
</dbReference>
<dbReference type="GO" id="GO:0003677">
    <property type="term" value="F:DNA binding"/>
    <property type="evidence" value="ECO:0007669"/>
    <property type="project" value="UniProtKB-KW"/>
</dbReference>
<organism evidence="7 8">
    <name type="scientific">Sinomonas atrocyanea</name>
    <dbReference type="NCBI Taxonomy" id="37927"/>
    <lineage>
        <taxon>Bacteria</taxon>
        <taxon>Bacillati</taxon>
        <taxon>Actinomycetota</taxon>
        <taxon>Actinomycetes</taxon>
        <taxon>Micrococcales</taxon>
        <taxon>Micrococcaceae</taxon>
        <taxon>Sinomonas</taxon>
    </lineage>
</organism>
<dbReference type="GO" id="GO:0006352">
    <property type="term" value="P:DNA-templated transcription initiation"/>
    <property type="evidence" value="ECO:0007669"/>
    <property type="project" value="InterPro"/>
</dbReference>
<dbReference type="NCBIfam" id="TIGR02937">
    <property type="entry name" value="sigma70-ECF"/>
    <property type="match status" value="1"/>
</dbReference>
<dbReference type="InterPro" id="IPR013325">
    <property type="entry name" value="RNA_pol_sigma_r2"/>
</dbReference>
<dbReference type="Gene3D" id="1.10.10.10">
    <property type="entry name" value="Winged helix-like DNA-binding domain superfamily/Winged helix DNA-binding domain"/>
    <property type="match status" value="1"/>
</dbReference>
<dbReference type="Gene3D" id="1.10.1740.10">
    <property type="match status" value="1"/>
</dbReference>
<evidence type="ECO:0000256" key="2">
    <source>
        <dbReference type="ARBA" id="ARBA00023015"/>
    </source>
</evidence>
<dbReference type="AlphaFoldDB" id="A0A126ZWN3"/>
<dbReference type="CDD" id="cd06171">
    <property type="entry name" value="Sigma70_r4"/>
    <property type="match status" value="1"/>
</dbReference>
<dbReference type="Pfam" id="PF08281">
    <property type="entry name" value="Sigma70_r4_2"/>
    <property type="match status" value="1"/>
</dbReference>
<dbReference type="SUPFAM" id="SSF88946">
    <property type="entry name" value="Sigma2 domain of RNA polymerase sigma factors"/>
    <property type="match status" value="1"/>
</dbReference>
<dbReference type="GO" id="GO:0016987">
    <property type="term" value="F:sigma factor activity"/>
    <property type="evidence" value="ECO:0007669"/>
    <property type="project" value="UniProtKB-KW"/>
</dbReference>
<evidence type="ECO:0000313" key="8">
    <source>
        <dbReference type="Proteomes" id="UP000070134"/>
    </source>
</evidence>
<dbReference type="SUPFAM" id="SSF88659">
    <property type="entry name" value="Sigma3 and sigma4 domains of RNA polymerase sigma factors"/>
    <property type="match status" value="1"/>
</dbReference>
<name>A0A126ZWN3_9MICC</name>
<dbReference type="PANTHER" id="PTHR43133">
    <property type="entry name" value="RNA POLYMERASE ECF-TYPE SIGMA FACTO"/>
    <property type="match status" value="1"/>
</dbReference>
<evidence type="ECO:0000256" key="4">
    <source>
        <dbReference type="ARBA" id="ARBA00023125"/>
    </source>
</evidence>
<comment type="similarity">
    <text evidence="1">Belongs to the sigma-70 factor family. ECF subfamily.</text>
</comment>
<dbReference type="InterPro" id="IPR014284">
    <property type="entry name" value="RNA_pol_sigma-70_dom"/>
</dbReference>
<evidence type="ECO:0000256" key="1">
    <source>
        <dbReference type="ARBA" id="ARBA00010641"/>
    </source>
</evidence>
<dbReference type="STRING" id="37927.SA2016_0614"/>
<dbReference type="EMBL" id="CP014518">
    <property type="protein sequence ID" value="AMM31306.1"/>
    <property type="molecule type" value="Genomic_DNA"/>
</dbReference>
<evidence type="ECO:0000313" key="7">
    <source>
        <dbReference type="EMBL" id="AMM31306.1"/>
    </source>
</evidence>
<keyword evidence="4" id="KW-0238">DNA-binding</keyword>
<keyword evidence="8" id="KW-1185">Reference proteome</keyword>
<dbReference type="KEGG" id="satk:SA2016_0614"/>
<reference evidence="7 8" key="1">
    <citation type="submission" date="2016-02" db="EMBL/GenBank/DDBJ databases">
        <title>Complete genome of Sinomonas atrocyanea KCTC 3377.</title>
        <authorList>
            <person name="Kim K.M."/>
        </authorList>
    </citation>
    <scope>NUCLEOTIDE SEQUENCE [LARGE SCALE GENOMIC DNA]</scope>
    <source>
        <strain evidence="7 8">KCTC 3377</strain>
    </source>
</reference>
<evidence type="ECO:0000256" key="5">
    <source>
        <dbReference type="ARBA" id="ARBA00023163"/>
    </source>
</evidence>
<keyword evidence="2" id="KW-0805">Transcription regulation</keyword>
<keyword evidence="3" id="KW-0731">Sigma factor</keyword>
<dbReference type="InterPro" id="IPR039425">
    <property type="entry name" value="RNA_pol_sigma-70-like"/>
</dbReference>
<feature type="domain" description="RNA polymerase sigma factor 70 region 4 type 2" evidence="6">
    <location>
        <begin position="137"/>
        <end position="185"/>
    </location>
</feature>